<proteinExistence type="predicted"/>
<dbReference type="GeneID" id="19272596"/>
<keyword evidence="2" id="KW-1185">Reference proteome</keyword>
<dbReference type="Gene3D" id="3.40.395.10">
    <property type="entry name" value="Adenoviral Proteinase, Chain A"/>
    <property type="match status" value="1"/>
</dbReference>
<dbReference type="InParanoid" id="W3X212"/>
<organism evidence="1 2">
    <name type="scientific">Pestalotiopsis fici (strain W106-1 / CGMCC3.15140)</name>
    <dbReference type="NCBI Taxonomy" id="1229662"/>
    <lineage>
        <taxon>Eukaryota</taxon>
        <taxon>Fungi</taxon>
        <taxon>Dikarya</taxon>
        <taxon>Ascomycota</taxon>
        <taxon>Pezizomycotina</taxon>
        <taxon>Sordariomycetes</taxon>
        <taxon>Xylariomycetidae</taxon>
        <taxon>Amphisphaeriales</taxon>
        <taxon>Sporocadaceae</taxon>
        <taxon>Pestalotiopsis</taxon>
    </lineage>
</organism>
<evidence type="ECO:0000313" key="2">
    <source>
        <dbReference type="Proteomes" id="UP000030651"/>
    </source>
</evidence>
<dbReference type="AlphaFoldDB" id="W3X212"/>
<sequence>MQAPGYKVIPPALLRSGTGQIDFWVNDDITLSQHGYLLPMCLELGYDTNGDEPDDKEYVDHWVLVHLKRTLPTASNAFSAVIHDTMEGDVVKNANRERVAETLSNFFPKEATVEITSTKVLAQEDAYNCGVYVILHGISLVQYCQPNNLPIRKG</sequence>
<name>W3X212_PESFW</name>
<evidence type="ECO:0000313" key="1">
    <source>
        <dbReference type="EMBL" id="ETS80054.1"/>
    </source>
</evidence>
<dbReference type="HOGENOM" id="CLU_1704856_0_0_1"/>
<accession>W3X212</accession>
<dbReference type="EMBL" id="KI912113">
    <property type="protein sequence ID" value="ETS80054.1"/>
    <property type="molecule type" value="Genomic_DNA"/>
</dbReference>
<reference evidence="2" key="1">
    <citation type="journal article" date="2015" name="BMC Genomics">
        <title>Genomic and transcriptomic analysis of the endophytic fungus Pestalotiopsis fici reveals its lifestyle and high potential for synthesis of natural products.</title>
        <authorList>
            <person name="Wang X."/>
            <person name="Zhang X."/>
            <person name="Liu L."/>
            <person name="Xiang M."/>
            <person name="Wang W."/>
            <person name="Sun X."/>
            <person name="Che Y."/>
            <person name="Guo L."/>
            <person name="Liu G."/>
            <person name="Guo L."/>
            <person name="Wang C."/>
            <person name="Yin W.B."/>
            <person name="Stadler M."/>
            <person name="Zhang X."/>
            <person name="Liu X."/>
        </authorList>
    </citation>
    <scope>NUCLEOTIDE SEQUENCE [LARGE SCALE GENOMIC DNA]</scope>
    <source>
        <strain evidence="2">W106-1 / CGMCC3.15140</strain>
    </source>
</reference>
<dbReference type="OrthoDB" id="5065855at2759"/>
<dbReference type="SUPFAM" id="SSF54001">
    <property type="entry name" value="Cysteine proteinases"/>
    <property type="match status" value="1"/>
</dbReference>
<gene>
    <name evidence="1" type="ORF">PFICI_07583</name>
</gene>
<protein>
    <recommendedName>
        <fullName evidence="3">Ubiquitin-like protease family profile domain-containing protein</fullName>
    </recommendedName>
</protein>
<dbReference type="Proteomes" id="UP000030651">
    <property type="component" value="Unassembled WGS sequence"/>
</dbReference>
<dbReference type="KEGG" id="pfy:PFICI_07583"/>
<dbReference type="InterPro" id="IPR038765">
    <property type="entry name" value="Papain-like_cys_pep_sf"/>
</dbReference>
<evidence type="ECO:0008006" key="3">
    <source>
        <dbReference type="Google" id="ProtNLM"/>
    </source>
</evidence>
<dbReference type="RefSeq" id="XP_007834355.1">
    <property type="nucleotide sequence ID" value="XM_007836164.1"/>
</dbReference>